<dbReference type="PANTHER" id="PTHR43147:SF2">
    <property type="entry name" value="NADP-DEPENDENT OXIDOREDUCTASE DOMAIN-CONTAINING PROTEIN"/>
    <property type="match status" value="1"/>
</dbReference>
<dbReference type="GeneID" id="25789817"/>
<sequence>MAIAQHGGGVGTAHVNMMTDTIIANLPADGLRVVMRSLLVLFPEITRAFECETRKYVEQRATSSIIGKDKKPSLAELNRTQQIARSMLGCGLSFESLQLFQNLVSQGTFLIPRTSDDSRGELYAFLTSVDGDIVQAMTAVQKSLFINTGARVMNNGEHSSVEALYQSLTSCYATLKATEQDYPFGRSLVSTAGILGLPRPALLDAHQDVSKQTSMTPLPLQAKETFQLNGHEVPRIFSGLWQMSSPAWGAASSSKIVEQFSSHVQQGFTAFDMADHYGDAEIIFGRFSSLYPHRHKIFTATKYCVFHPMTVSREAVQENVTERCRRLQTEKINLLQFHWQFYQNPDYLKALRFLTEDDRVETVGLCNFDTKHLLEVVQSGIRVYTNQVQFSLVDSRPIFEMGNACEEHNIKLLTYGTLCGGFLADKWLGKLEPDIYDGSITPSQRKYFEMIRSWGGWDLFQELLTVLRVIATKHQVDISNVATRWVLDFPYVGAVIVGARMGISEHTNENLSSFGWSLDQSDHDMIEQILIRSQRSEIFHKVGDCGAEYR</sequence>
<dbReference type="RefSeq" id="XP_013952828.1">
    <property type="nucleotide sequence ID" value="XM_014097353.1"/>
</dbReference>
<organism evidence="3 4">
    <name type="scientific">Hypocrea virens (strain Gv29-8 / FGSC 10586)</name>
    <name type="common">Gliocladium virens</name>
    <name type="synonym">Trichoderma virens</name>
    <dbReference type="NCBI Taxonomy" id="413071"/>
    <lineage>
        <taxon>Eukaryota</taxon>
        <taxon>Fungi</taxon>
        <taxon>Dikarya</taxon>
        <taxon>Ascomycota</taxon>
        <taxon>Pezizomycotina</taxon>
        <taxon>Sordariomycetes</taxon>
        <taxon>Hypocreomycetidae</taxon>
        <taxon>Hypocreales</taxon>
        <taxon>Hypocreaceae</taxon>
        <taxon>Trichoderma</taxon>
    </lineage>
</organism>
<evidence type="ECO:0000256" key="1">
    <source>
        <dbReference type="ARBA" id="ARBA00023002"/>
    </source>
</evidence>
<evidence type="ECO:0000313" key="4">
    <source>
        <dbReference type="Proteomes" id="UP000007115"/>
    </source>
</evidence>
<dbReference type="InterPro" id="IPR023210">
    <property type="entry name" value="NADP_OxRdtase_dom"/>
</dbReference>
<dbReference type="EMBL" id="ABDF02000086">
    <property type="protein sequence ID" value="EHK18635.1"/>
    <property type="molecule type" value="Genomic_DNA"/>
</dbReference>
<dbReference type="OMA" id="YCVFHPM"/>
<evidence type="ECO:0000313" key="3">
    <source>
        <dbReference type="EMBL" id="EHK18635.1"/>
    </source>
</evidence>
<name>G9N4W1_HYPVG</name>
<dbReference type="AlphaFoldDB" id="G9N4W1"/>
<dbReference type="eggNOG" id="KOG1575">
    <property type="taxonomic scope" value="Eukaryota"/>
</dbReference>
<protein>
    <recommendedName>
        <fullName evidence="2">NADP-dependent oxidoreductase domain-containing protein</fullName>
    </recommendedName>
</protein>
<dbReference type="InParanoid" id="G9N4W1"/>
<proteinExistence type="predicted"/>
<dbReference type="OrthoDB" id="686384at2759"/>
<feature type="domain" description="NADP-dependent oxidoreductase" evidence="2">
    <location>
        <begin position="236"/>
        <end position="530"/>
    </location>
</feature>
<comment type="caution">
    <text evidence="3">The sequence shown here is derived from an EMBL/GenBank/DDBJ whole genome shotgun (WGS) entry which is preliminary data.</text>
</comment>
<dbReference type="Gene3D" id="3.20.20.100">
    <property type="entry name" value="NADP-dependent oxidoreductase domain"/>
    <property type="match status" value="1"/>
</dbReference>
<dbReference type="STRING" id="413071.G9N4W1"/>
<dbReference type="Pfam" id="PF00248">
    <property type="entry name" value="Aldo_ket_red"/>
    <property type="match status" value="1"/>
</dbReference>
<dbReference type="InterPro" id="IPR036812">
    <property type="entry name" value="NAD(P)_OxRdtase_dom_sf"/>
</dbReference>
<dbReference type="SUPFAM" id="SSF51430">
    <property type="entry name" value="NAD(P)-linked oxidoreductase"/>
    <property type="match status" value="1"/>
</dbReference>
<dbReference type="VEuPathDB" id="FungiDB:TRIVIDRAFT_194336"/>
<keyword evidence="4" id="KW-1185">Reference proteome</keyword>
<accession>G9N4W1</accession>
<reference evidence="3 4" key="1">
    <citation type="journal article" date="2011" name="Genome Biol.">
        <title>Comparative genome sequence analysis underscores mycoparasitism as the ancestral life style of Trichoderma.</title>
        <authorList>
            <person name="Kubicek C.P."/>
            <person name="Herrera-Estrella A."/>
            <person name="Seidl-Seiboth V."/>
            <person name="Martinez D.A."/>
            <person name="Druzhinina I.S."/>
            <person name="Thon M."/>
            <person name="Zeilinger S."/>
            <person name="Casas-Flores S."/>
            <person name="Horwitz B.A."/>
            <person name="Mukherjee P.K."/>
            <person name="Mukherjee M."/>
            <person name="Kredics L."/>
            <person name="Alcaraz L.D."/>
            <person name="Aerts A."/>
            <person name="Antal Z."/>
            <person name="Atanasova L."/>
            <person name="Cervantes-Badillo M.G."/>
            <person name="Challacombe J."/>
            <person name="Chertkov O."/>
            <person name="McCluskey K."/>
            <person name="Coulpier F."/>
            <person name="Deshpande N."/>
            <person name="von Doehren H."/>
            <person name="Ebbole D.J."/>
            <person name="Esquivel-Naranjo E.U."/>
            <person name="Fekete E."/>
            <person name="Flipphi M."/>
            <person name="Glaser F."/>
            <person name="Gomez-Rodriguez E.Y."/>
            <person name="Gruber S."/>
            <person name="Han C."/>
            <person name="Henrissat B."/>
            <person name="Hermosa R."/>
            <person name="Hernandez-Onate M."/>
            <person name="Karaffa L."/>
            <person name="Kosti I."/>
            <person name="Le Crom S."/>
            <person name="Lindquist E."/>
            <person name="Lucas S."/>
            <person name="Luebeck M."/>
            <person name="Luebeck P.S."/>
            <person name="Margeot A."/>
            <person name="Metz B."/>
            <person name="Misra M."/>
            <person name="Nevalainen H."/>
            <person name="Omann M."/>
            <person name="Packer N."/>
            <person name="Perrone G."/>
            <person name="Uresti-Rivera E.E."/>
            <person name="Salamov A."/>
            <person name="Schmoll M."/>
            <person name="Seiboth B."/>
            <person name="Shapiro H."/>
            <person name="Sukno S."/>
            <person name="Tamayo-Ramos J.A."/>
            <person name="Tisch D."/>
            <person name="Wiest A."/>
            <person name="Wilkinson H.H."/>
            <person name="Zhang M."/>
            <person name="Coutinho P.M."/>
            <person name="Kenerley C.M."/>
            <person name="Monte E."/>
            <person name="Baker S.E."/>
            <person name="Grigoriev I.V."/>
        </authorList>
    </citation>
    <scope>NUCLEOTIDE SEQUENCE [LARGE SCALE GENOMIC DNA]</scope>
    <source>
        <strain evidence="4">Gv29-8 / FGSC 10586</strain>
    </source>
</reference>
<dbReference type="HOGENOM" id="CLU_036199_0_0_1"/>
<dbReference type="GO" id="GO:0016491">
    <property type="term" value="F:oxidoreductase activity"/>
    <property type="evidence" value="ECO:0007669"/>
    <property type="project" value="UniProtKB-KW"/>
</dbReference>
<keyword evidence="1" id="KW-0560">Oxidoreductase</keyword>
<evidence type="ECO:0000259" key="2">
    <source>
        <dbReference type="Pfam" id="PF00248"/>
    </source>
</evidence>
<dbReference type="CDD" id="cd19101">
    <property type="entry name" value="AKR_unchar"/>
    <property type="match status" value="1"/>
</dbReference>
<dbReference type="PANTHER" id="PTHR43147">
    <property type="entry name" value="PROTEIN TAS"/>
    <property type="match status" value="1"/>
</dbReference>
<dbReference type="Proteomes" id="UP000007115">
    <property type="component" value="Unassembled WGS sequence"/>
</dbReference>
<gene>
    <name evidence="3" type="ORF">TRIVIDRAFT_194336</name>
</gene>